<protein>
    <submittedName>
        <fullName evidence="1">HAMP domain-containing histidine kinase</fullName>
    </submittedName>
</protein>
<proteinExistence type="predicted"/>
<keyword evidence="1" id="KW-0808">Transferase</keyword>
<dbReference type="Proteomes" id="UP000317316">
    <property type="component" value="Unassembled WGS sequence"/>
</dbReference>
<dbReference type="EMBL" id="VDGH01000001">
    <property type="protein sequence ID" value="TQR17056.1"/>
    <property type="molecule type" value="Genomic_DNA"/>
</dbReference>
<dbReference type="AlphaFoldDB" id="A0A544THX5"/>
<dbReference type="Gene3D" id="3.30.565.10">
    <property type="entry name" value="Histidine kinase-like ATPase, C-terminal domain"/>
    <property type="match status" value="1"/>
</dbReference>
<evidence type="ECO:0000313" key="2">
    <source>
        <dbReference type="Proteomes" id="UP000317316"/>
    </source>
</evidence>
<accession>A0A544THX5</accession>
<reference evidence="1 2" key="1">
    <citation type="submission" date="2019-05" db="EMBL/GenBank/DDBJ databases">
        <title>Psychrobacillus vulpis sp. nov., a new species isolated from feces of a red fox that inhabits in The Tablas de Daimiel Natural Park, Albacete, Spain.</title>
        <authorList>
            <person name="Rodriguez M."/>
            <person name="Reina J.C."/>
            <person name="Bejar V."/>
            <person name="Llamas I."/>
        </authorList>
    </citation>
    <scope>NUCLEOTIDE SEQUENCE [LARGE SCALE GENOMIC DNA]</scope>
    <source>
        <strain evidence="1 2">NEAU-3TGS17</strain>
    </source>
</reference>
<keyword evidence="1" id="KW-0418">Kinase</keyword>
<dbReference type="InterPro" id="IPR036890">
    <property type="entry name" value="HATPase_C_sf"/>
</dbReference>
<dbReference type="SUPFAM" id="SSF55874">
    <property type="entry name" value="ATPase domain of HSP90 chaperone/DNA topoisomerase II/histidine kinase"/>
    <property type="match status" value="1"/>
</dbReference>
<evidence type="ECO:0000313" key="1">
    <source>
        <dbReference type="EMBL" id="TQR17056.1"/>
    </source>
</evidence>
<comment type="caution">
    <text evidence="1">The sequence shown here is derived from an EMBL/GenBank/DDBJ whole genome shotgun (WGS) entry which is preliminary data.</text>
</comment>
<gene>
    <name evidence="1" type="ORF">FG382_02575</name>
</gene>
<dbReference type="RefSeq" id="WP_211356358.1">
    <property type="nucleotide sequence ID" value="NZ_VDGH01000001.1"/>
</dbReference>
<organism evidence="1 2">
    <name type="scientific">Psychrobacillus lasiicapitis</name>
    <dbReference type="NCBI Taxonomy" id="1636719"/>
    <lineage>
        <taxon>Bacteria</taxon>
        <taxon>Bacillati</taxon>
        <taxon>Bacillota</taxon>
        <taxon>Bacilli</taxon>
        <taxon>Bacillales</taxon>
        <taxon>Bacillaceae</taxon>
        <taxon>Psychrobacillus</taxon>
    </lineage>
</organism>
<keyword evidence="2" id="KW-1185">Reference proteome</keyword>
<sequence>MKETYRLQQMIASHLDFNTFAAGGISIYPTKTETYPFVNKGVLQQWHSTLKNIDLNIEIDNRSQQQFVFIDQVKVEQILVNVAQNARHAMKSEGFINITIQYHADTIELLILDRGHAFHQRNSP</sequence>
<name>A0A544THX5_9BACI</name>
<dbReference type="GO" id="GO:0016301">
    <property type="term" value="F:kinase activity"/>
    <property type="evidence" value="ECO:0007669"/>
    <property type="project" value="UniProtKB-KW"/>
</dbReference>